<dbReference type="GeneID" id="92849400"/>
<dbReference type="EMBL" id="CABWIF010000033">
    <property type="protein sequence ID" value="VWM00359.1"/>
    <property type="molecule type" value="Genomic_DNA"/>
</dbReference>
<comment type="similarity">
    <text evidence="2 11">Belongs to the guanylate kinase family.</text>
</comment>
<evidence type="ECO:0000256" key="1">
    <source>
        <dbReference type="ARBA" id="ARBA00003531"/>
    </source>
</evidence>
<reference evidence="15 17" key="2">
    <citation type="submission" date="2019-10" db="EMBL/GenBank/DDBJ databases">
        <authorList>
            <person name="Wolf R A."/>
        </authorList>
    </citation>
    <scope>NUCLEOTIDE SEQUENCE [LARGE SCALE GENOMIC DNA]</scope>
    <source>
        <strain evidence="15">Collinsella_aerofaciens_DSM_13712</strain>
    </source>
</reference>
<evidence type="ECO:0000256" key="8">
    <source>
        <dbReference type="ARBA" id="ARBA00022840"/>
    </source>
</evidence>
<dbReference type="CDD" id="cd00071">
    <property type="entry name" value="GMPK"/>
    <property type="match status" value="1"/>
</dbReference>
<dbReference type="Gene3D" id="3.30.63.10">
    <property type="entry name" value="Guanylate Kinase phosphate binding domain"/>
    <property type="match status" value="1"/>
</dbReference>
<evidence type="ECO:0000256" key="9">
    <source>
        <dbReference type="ARBA" id="ARBA00030128"/>
    </source>
</evidence>
<dbReference type="GO" id="GO:0005524">
    <property type="term" value="F:ATP binding"/>
    <property type="evidence" value="ECO:0007669"/>
    <property type="project" value="UniProtKB-UniRule"/>
</dbReference>
<feature type="binding site" evidence="11">
    <location>
        <begin position="13"/>
        <end position="20"/>
    </location>
    <ligand>
        <name>ATP</name>
        <dbReference type="ChEBI" id="CHEBI:30616"/>
    </ligand>
</feature>
<dbReference type="GO" id="GO:0004385">
    <property type="term" value="F:GMP kinase activity"/>
    <property type="evidence" value="ECO:0007669"/>
    <property type="project" value="UniProtKB-UniRule"/>
</dbReference>
<dbReference type="EMBL" id="CYYP01000001">
    <property type="protein sequence ID" value="CUN36596.1"/>
    <property type="molecule type" value="Genomic_DNA"/>
</dbReference>
<feature type="domain" description="Guanylate kinase-like" evidence="12">
    <location>
        <begin position="6"/>
        <end position="184"/>
    </location>
</feature>
<dbReference type="PANTHER" id="PTHR23117">
    <property type="entry name" value="GUANYLATE KINASE-RELATED"/>
    <property type="match status" value="1"/>
</dbReference>
<dbReference type="RefSeq" id="WP_006236131.1">
    <property type="nucleotide sequence ID" value="NZ_CABJDK010000004.1"/>
</dbReference>
<evidence type="ECO:0000256" key="3">
    <source>
        <dbReference type="ARBA" id="ARBA00012961"/>
    </source>
</evidence>
<dbReference type="Proteomes" id="UP000368032">
    <property type="component" value="Unassembled WGS sequence"/>
</dbReference>
<evidence type="ECO:0000313" key="14">
    <source>
        <dbReference type="EMBL" id="MDB1838762.1"/>
    </source>
</evidence>
<dbReference type="InterPro" id="IPR020590">
    <property type="entry name" value="Guanylate_kinase_CS"/>
</dbReference>
<evidence type="ECO:0000313" key="17">
    <source>
        <dbReference type="Proteomes" id="UP000368032"/>
    </source>
</evidence>
<proteinExistence type="inferred from homology"/>
<dbReference type="Pfam" id="PF00625">
    <property type="entry name" value="Guanylate_kin"/>
    <property type="match status" value="1"/>
</dbReference>
<gene>
    <name evidence="11 13" type="primary">gmk</name>
    <name evidence="15" type="ORF">CKJAJONC_00439</name>
    <name evidence="13" type="ORF">ERS852381_00077</name>
    <name evidence="14" type="ORF">PMW86_04030</name>
</gene>
<organism evidence="13 16">
    <name type="scientific">Collinsella aerofaciens</name>
    <dbReference type="NCBI Taxonomy" id="74426"/>
    <lineage>
        <taxon>Bacteria</taxon>
        <taxon>Bacillati</taxon>
        <taxon>Actinomycetota</taxon>
        <taxon>Coriobacteriia</taxon>
        <taxon>Coriobacteriales</taxon>
        <taxon>Coriobacteriaceae</taxon>
        <taxon>Collinsella</taxon>
    </lineage>
</organism>
<sequence length="189" mass="20921">MSAQDSKLFVISGPSGAGKGTLVTRVRERRSNLGLTVSATTRAPRKGEVDGVNYFFLTREEFDRRVANGEFVEWAEVHGNCYGTLVSEVTSKLASGASLILEIDVQGALQVKERFPEAVLIFIKPPSLEVLRERLVGRGTETPETIELRMANAADELALADRYDDVVVNDDLDRATDELVRVLDMHERI</sequence>
<evidence type="ECO:0000256" key="6">
    <source>
        <dbReference type="ARBA" id="ARBA00022741"/>
    </source>
</evidence>
<evidence type="ECO:0000259" key="12">
    <source>
        <dbReference type="PROSITE" id="PS50052"/>
    </source>
</evidence>
<dbReference type="NCBIfam" id="TIGR03263">
    <property type="entry name" value="guanyl_kin"/>
    <property type="match status" value="1"/>
</dbReference>
<keyword evidence="6 11" id="KW-0547">Nucleotide-binding</keyword>
<dbReference type="FunFam" id="3.30.63.10:FF:000002">
    <property type="entry name" value="Guanylate kinase 1"/>
    <property type="match status" value="1"/>
</dbReference>
<keyword evidence="11" id="KW-0963">Cytoplasm</keyword>
<reference evidence="13 16" key="1">
    <citation type="submission" date="2015-09" db="EMBL/GenBank/DDBJ databases">
        <authorList>
            <consortium name="Pathogen Informatics"/>
        </authorList>
    </citation>
    <scope>NUCLEOTIDE SEQUENCE [LARGE SCALE GENOMIC DNA]</scope>
    <source>
        <strain evidence="13 16">2789STDY5608823</strain>
    </source>
</reference>
<dbReference type="SMART" id="SM00072">
    <property type="entry name" value="GuKc"/>
    <property type="match status" value="1"/>
</dbReference>
<name>A0A173WCD2_9ACTN</name>
<dbReference type="Gene3D" id="3.40.50.300">
    <property type="entry name" value="P-loop containing nucleotide triphosphate hydrolases"/>
    <property type="match status" value="1"/>
</dbReference>
<accession>A0A173WCD2</accession>
<reference evidence="14" key="3">
    <citation type="submission" date="2023-01" db="EMBL/GenBank/DDBJ databases">
        <title>Human gut microbiome strain richness.</title>
        <authorList>
            <person name="Chen-Liaw A."/>
        </authorList>
    </citation>
    <scope>NUCLEOTIDE SEQUENCE</scope>
    <source>
        <strain evidence="14">D54st1_D6_D54t1_190329</strain>
    </source>
</reference>
<keyword evidence="5 11" id="KW-0808">Transferase</keyword>
<evidence type="ECO:0000313" key="16">
    <source>
        <dbReference type="Proteomes" id="UP000095468"/>
    </source>
</evidence>
<dbReference type="GO" id="GO:0005829">
    <property type="term" value="C:cytosol"/>
    <property type="evidence" value="ECO:0007669"/>
    <property type="project" value="TreeGrafter"/>
</dbReference>
<comment type="catalytic activity">
    <reaction evidence="10 11">
        <text>GMP + ATP = GDP + ADP</text>
        <dbReference type="Rhea" id="RHEA:20780"/>
        <dbReference type="ChEBI" id="CHEBI:30616"/>
        <dbReference type="ChEBI" id="CHEBI:58115"/>
        <dbReference type="ChEBI" id="CHEBI:58189"/>
        <dbReference type="ChEBI" id="CHEBI:456216"/>
        <dbReference type="EC" id="2.7.4.8"/>
    </reaction>
</comment>
<evidence type="ECO:0000256" key="11">
    <source>
        <dbReference type="HAMAP-Rule" id="MF_00328"/>
    </source>
</evidence>
<evidence type="ECO:0000313" key="13">
    <source>
        <dbReference type="EMBL" id="CUN36596.1"/>
    </source>
</evidence>
<comment type="subcellular location">
    <subcellularLocation>
        <location evidence="11">Cytoplasm</location>
    </subcellularLocation>
</comment>
<evidence type="ECO:0000256" key="10">
    <source>
        <dbReference type="ARBA" id="ARBA00048594"/>
    </source>
</evidence>
<keyword evidence="8 11" id="KW-0067">ATP-binding</keyword>
<dbReference type="Proteomes" id="UP000095468">
    <property type="component" value="Unassembled WGS sequence"/>
</dbReference>
<dbReference type="EMBL" id="JAQLEC010000009">
    <property type="protein sequence ID" value="MDB1838762.1"/>
    <property type="molecule type" value="Genomic_DNA"/>
</dbReference>
<comment type="function">
    <text evidence="1 11">Essential for recycling GMP and indirectly, cGMP.</text>
</comment>
<dbReference type="PROSITE" id="PS00856">
    <property type="entry name" value="GUANYLATE_KINASE_1"/>
    <property type="match status" value="1"/>
</dbReference>
<dbReference type="InterPro" id="IPR027417">
    <property type="entry name" value="P-loop_NTPase"/>
</dbReference>
<evidence type="ECO:0000256" key="7">
    <source>
        <dbReference type="ARBA" id="ARBA00022777"/>
    </source>
</evidence>
<dbReference type="HAMAP" id="MF_00328">
    <property type="entry name" value="Guanylate_kinase"/>
    <property type="match status" value="1"/>
</dbReference>
<evidence type="ECO:0000313" key="15">
    <source>
        <dbReference type="EMBL" id="VWM00359.1"/>
    </source>
</evidence>
<evidence type="ECO:0000256" key="4">
    <source>
        <dbReference type="ARBA" id="ARBA00016296"/>
    </source>
</evidence>
<evidence type="ECO:0000256" key="5">
    <source>
        <dbReference type="ARBA" id="ARBA00022679"/>
    </source>
</evidence>
<dbReference type="SUPFAM" id="SSF52540">
    <property type="entry name" value="P-loop containing nucleoside triphosphate hydrolases"/>
    <property type="match status" value="1"/>
</dbReference>
<evidence type="ECO:0000256" key="2">
    <source>
        <dbReference type="ARBA" id="ARBA00005790"/>
    </source>
</evidence>
<dbReference type="InterPro" id="IPR017665">
    <property type="entry name" value="Guanylate_kinase"/>
</dbReference>
<dbReference type="EC" id="2.7.4.8" evidence="3 11"/>
<dbReference type="PROSITE" id="PS50052">
    <property type="entry name" value="GUANYLATE_KINASE_2"/>
    <property type="match status" value="1"/>
</dbReference>
<dbReference type="AlphaFoldDB" id="A0A173WCD2"/>
<dbReference type="InterPro" id="IPR008145">
    <property type="entry name" value="GK/Ca_channel_bsu"/>
</dbReference>
<protein>
    <recommendedName>
        <fullName evidence="4 11">Guanylate kinase</fullName>
        <ecNumber evidence="3 11">2.7.4.8</ecNumber>
    </recommendedName>
    <alternativeName>
        <fullName evidence="9 11">GMP kinase</fullName>
    </alternativeName>
</protein>
<dbReference type="PANTHER" id="PTHR23117:SF13">
    <property type="entry name" value="GUANYLATE KINASE"/>
    <property type="match status" value="1"/>
</dbReference>
<dbReference type="InterPro" id="IPR008144">
    <property type="entry name" value="Guanylate_kin-like_dom"/>
</dbReference>
<dbReference type="Proteomes" id="UP001212741">
    <property type="component" value="Unassembled WGS sequence"/>
</dbReference>
<keyword evidence="7 11" id="KW-0418">Kinase</keyword>